<gene>
    <name evidence="1" type="ORF">FS320_32690</name>
</gene>
<comment type="caution">
    <text evidence="1">The sequence shown here is derived from an EMBL/GenBank/DDBJ whole genome shotgun (WGS) entry which is preliminary data.</text>
</comment>
<keyword evidence="2" id="KW-1185">Reference proteome</keyword>
<reference evidence="1 2" key="1">
    <citation type="journal article" date="2019" name="Syst. Appl. Microbiol.">
        <title>Microvirga tunisiensis sp. nov., a root nodule symbiotic bacterium isolated from Lupinus micranthus and L. luteus grown in Northern Tunisia.</title>
        <authorList>
            <person name="Msaddak A."/>
            <person name="Rejili M."/>
            <person name="Duran D."/>
            <person name="Mars M."/>
            <person name="Palacios J.M."/>
            <person name="Ruiz-Argueso T."/>
            <person name="Rey L."/>
            <person name="Imperial J."/>
        </authorList>
    </citation>
    <scope>NUCLEOTIDE SEQUENCE [LARGE SCALE GENOMIC DNA]</scope>
    <source>
        <strain evidence="1 2">Lmie10</strain>
    </source>
</reference>
<protein>
    <submittedName>
        <fullName evidence="1">Uncharacterized protein</fullName>
    </submittedName>
</protein>
<evidence type="ECO:0000313" key="1">
    <source>
        <dbReference type="EMBL" id="MPR29710.1"/>
    </source>
</evidence>
<organism evidence="1 2">
    <name type="scientific">Microvirga tunisiensis</name>
    <dbReference type="NCBI Taxonomy" id="2108360"/>
    <lineage>
        <taxon>Bacteria</taxon>
        <taxon>Pseudomonadati</taxon>
        <taxon>Pseudomonadota</taxon>
        <taxon>Alphaproteobacteria</taxon>
        <taxon>Hyphomicrobiales</taxon>
        <taxon>Methylobacteriaceae</taxon>
        <taxon>Microvirga</taxon>
    </lineage>
</organism>
<dbReference type="Proteomes" id="UP000403266">
    <property type="component" value="Unassembled WGS sequence"/>
</dbReference>
<dbReference type="AlphaFoldDB" id="A0A5N7MST7"/>
<accession>A0A5N7MST7</accession>
<evidence type="ECO:0000313" key="2">
    <source>
        <dbReference type="Proteomes" id="UP000403266"/>
    </source>
</evidence>
<name>A0A5N7MST7_9HYPH</name>
<dbReference type="EMBL" id="VOSK01000260">
    <property type="protein sequence ID" value="MPR29710.1"/>
    <property type="molecule type" value="Genomic_DNA"/>
</dbReference>
<dbReference type="RefSeq" id="WP_152716593.1">
    <property type="nucleotide sequence ID" value="NZ_VOSJ01000279.1"/>
</dbReference>
<proteinExistence type="predicted"/>
<sequence length="106" mass="10899">MANMKAAVRPADILVADELTPNAAVARNSKGTVASYAPSIPPVSAVFRGLLGKIYKLSCAMSNAATKIAEVIFGNTACLAALTDWAELASSRRPTWASDSGAQSGT</sequence>